<dbReference type="SUPFAM" id="SSF56112">
    <property type="entry name" value="Protein kinase-like (PK-like)"/>
    <property type="match status" value="1"/>
</dbReference>
<dbReference type="Gene3D" id="1.25.40.10">
    <property type="entry name" value="Tetratricopeptide repeat domain"/>
    <property type="match status" value="1"/>
</dbReference>
<dbReference type="SUPFAM" id="SSF48452">
    <property type="entry name" value="TPR-like"/>
    <property type="match status" value="1"/>
</dbReference>
<reference evidence="11 12" key="1">
    <citation type="submission" date="2020-04" db="EMBL/GenBank/DDBJ databases">
        <authorList>
            <person name="Basu S."/>
            <person name="Maruthanayagam V."/>
            <person name="Chakraborty S."/>
            <person name="Pramanik A."/>
            <person name="Mukherjee J."/>
            <person name="Brink B."/>
        </authorList>
    </citation>
    <scope>NUCLEOTIDE SEQUENCE [LARGE SCALE GENOMIC DNA]</scope>
    <source>
        <strain evidence="11 12">AP17</strain>
    </source>
</reference>
<proteinExistence type="predicted"/>
<dbReference type="InterPro" id="IPR011009">
    <property type="entry name" value="Kinase-like_dom_sf"/>
</dbReference>
<dbReference type="KEGG" id="oxy:HCG48_17525"/>
<comment type="catalytic activity">
    <reaction evidence="7">
        <text>L-threonyl-[protein] + ATP = O-phospho-L-threonyl-[protein] + ADP + H(+)</text>
        <dbReference type="Rhea" id="RHEA:46608"/>
        <dbReference type="Rhea" id="RHEA-COMP:11060"/>
        <dbReference type="Rhea" id="RHEA-COMP:11605"/>
        <dbReference type="ChEBI" id="CHEBI:15378"/>
        <dbReference type="ChEBI" id="CHEBI:30013"/>
        <dbReference type="ChEBI" id="CHEBI:30616"/>
        <dbReference type="ChEBI" id="CHEBI:61977"/>
        <dbReference type="ChEBI" id="CHEBI:456216"/>
        <dbReference type="EC" id="2.7.11.1"/>
    </reaction>
</comment>
<dbReference type="GO" id="GO:0004674">
    <property type="term" value="F:protein serine/threonine kinase activity"/>
    <property type="evidence" value="ECO:0007669"/>
    <property type="project" value="UniProtKB-KW"/>
</dbReference>
<feature type="repeat" description="TPR" evidence="9">
    <location>
        <begin position="462"/>
        <end position="495"/>
    </location>
</feature>
<dbReference type="PANTHER" id="PTHR24363">
    <property type="entry name" value="SERINE/THREONINE PROTEIN KINASE"/>
    <property type="match status" value="1"/>
</dbReference>
<dbReference type="SMART" id="SM00220">
    <property type="entry name" value="S_TKc"/>
    <property type="match status" value="1"/>
</dbReference>
<dbReference type="Pfam" id="PF13181">
    <property type="entry name" value="TPR_8"/>
    <property type="match status" value="2"/>
</dbReference>
<dbReference type="InterPro" id="IPR000719">
    <property type="entry name" value="Prot_kinase_dom"/>
</dbReference>
<evidence type="ECO:0000256" key="6">
    <source>
        <dbReference type="ARBA" id="ARBA00022840"/>
    </source>
</evidence>
<evidence type="ECO:0000256" key="2">
    <source>
        <dbReference type="ARBA" id="ARBA00022527"/>
    </source>
</evidence>
<dbReference type="PROSITE" id="PS50005">
    <property type="entry name" value="TPR"/>
    <property type="match status" value="2"/>
</dbReference>
<evidence type="ECO:0000313" key="11">
    <source>
        <dbReference type="EMBL" id="QIZ72146.1"/>
    </source>
</evidence>
<evidence type="ECO:0000259" key="10">
    <source>
        <dbReference type="PROSITE" id="PS50011"/>
    </source>
</evidence>
<dbReference type="GO" id="GO:0005524">
    <property type="term" value="F:ATP binding"/>
    <property type="evidence" value="ECO:0007669"/>
    <property type="project" value="UniProtKB-KW"/>
</dbReference>
<dbReference type="CDD" id="cd14014">
    <property type="entry name" value="STKc_PknB_like"/>
    <property type="match status" value="1"/>
</dbReference>
<evidence type="ECO:0000256" key="8">
    <source>
        <dbReference type="ARBA" id="ARBA00048679"/>
    </source>
</evidence>
<evidence type="ECO:0000313" key="12">
    <source>
        <dbReference type="Proteomes" id="UP000500857"/>
    </source>
</evidence>
<name>A0A6H1U125_9CYAN</name>
<dbReference type="SMART" id="SM00028">
    <property type="entry name" value="TPR"/>
    <property type="match status" value="3"/>
</dbReference>
<keyword evidence="3" id="KW-0808">Transferase</keyword>
<dbReference type="PROSITE" id="PS50011">
    <property type="entry name" value="PROTEIN_KINASE_DOM"/>
    <property type="match status" value="1"/>
</dbReference>
<evidence type="ECO:0000256" key="1">
    <source>
        <dbReference type="ARBA" id="ARBA00012513"/>
    </source>
</evidence>
<dbReference type="Gene3D" id="1.10.510.10">
    <property type="entry name" value="Transferase(Phosphotransferase) domain 1"/>
    <property type="match status" value="1"/>
</dbReference>
<keyword evidence="12" id="KW-1185">Reference proteome</keyword>
<dbReference type="Proteomes" id="UP000500857">
    <property type="component" value="Chromosome"/>
</dbReference>
<evidence type="ECO:0000256" key="5">
    <source>
        <dbReference type="ARBA" id="ARBA00022777"/>
    </source>
</evidence>
<keyword evidence="2" id="KW-0723">Serine/threonine-protein kinase</keyword>
<comment type="catalytic activity">
    <reaction evidence="8">
        <text>L-seryl-[protein] + ATP = O-phospho-L-seryl-[protein] + ADP + H(+)</text>
        <dbReference type="Rhea" id="RHEA:17989"/>
        <dbReference type="Rhea" id="RHEA-COMP:9863"/>
        <dbReference type="Rhea" id="RHEA-COMP:11604"/>
        <dbReference type="ChEBI" id="CHEBI:15378"/>
        <dbReference type="ChEBI" id="CHEBI:29999"/>
        <dbReference type="ChEBI" id="CHEBI:30616"/>
        <dbReference type="ChEBI" id="CHEBI:83421"/>
        <dbReference type="ChEBI" id="CHEBI:456216"/>
        <dbReference type="EC" id="2.7.11.1"/>
    </reaction>
</comment>
<evidence type="ECO:0000256" key="4">
    <source>
        <dbReference type="ARBA" id="ARBA00022741"/>
    </source>
</evidence>
<feature type="repeat" description="TPR" evidence="9">
    <location>
        <begin position="383"/>
        <end position="416"/>
    </location>
</feature>
<dbReference type="EC" id="2.7.11.1" evidence="1"/>
<keyword evidence="4" id="KW-0547">Nucleotide-binding</keyword>
<keyword evidence="6" id="KW-0067">ATP-binding</keyword>
<keyword evidence="9" id="KW-0802">TPR repeat</keyword>
<dbReference type="PANTHER" id="PTHR24363:SF0">
    <property type="entry name" value="SERINE_THREONINE KINASE LIKE DOMAIN CONTAINING 1"/>
    <property type="match status" value="1"/>
</dbReference>
<accession>A0A6H1U125</accession>
<dbReference type="RefSeq" id="WP_168570296.1">
    <property type="nucleotide sequence ID" value="NZ_CP051167.1"/>
</dbReference>
<dbReference type="PROSITE" id="PS00108">
    <property type="entry name" value="PROTEIN_KINASE_ST"/>
    <property type="match status" value="1"/>
</dbReference>
<dbReference type="AlphaFoldDB" id="A0A6H1U125"/>
<gene>
    <name evidence="11" type="ORF">HCG48_17525</name>
</gene>
<protein>
    <recommendedName>
        <fullName evidence="1">non-specific serine/threonine protein kinase</fullName>
        <ecNumber evidence="1">2.7.11.1</ecNumber>
    </recommendedName>
</protein>
<evidence type="ECO:0000256" key="7">
    <source>
        <dbReference type="ARBA" id="ARBA00047899"/>
    </source>
</evidence>
<dbReference type="NCBIfam" id="NF045510">
    <property type="entry name" value="4Cys_prefix_kin"/>
    <property type="match status" value="1"/>
</dbReference>
<dbReference type="Pfam" id="PF00069">
    <property type="entry name" value="Pkinase"/>
    <property type="match status" value="1"/>
</dbReference>
<evidence type="ECO:0000256" key="9">
    <source>
        <dbReference type="PROSITE-ProRule" id="PRU00339"/>
    </source>
</evidence>
<feature type="domain" description="Protein kinase" evidence="10">
    <location>
        <begin position="37"/>
        <end position="293"/>
    </location>
</feature>
<dbReference type="EMBL" id="CP051167">
    <property type="protein sequence ID" value="QIZ72146.1"/>
    <property type="molecule type" value="Genomic_DNA"/>
</dbReference>
<organism evidence="11 12">
    <name type="scientific">Oxynema aestuarii AP17</name>
    <dbReference type="NCBI Taxonomy" id="2064643"/>
    <lineage>
        <taxon>Bacteria</taxon>
        <taxon>Bacillati</taxon>
        <taxon>Cyanobacteriota</taxon>
        <taxon>Cyanophyceae</taxon>
        <taxon>Oscillatoriophycideae</taxon>
        <taxon>Oscillatoriales</taxon>
        <taxon>Oscillatoriaceae</taxon>
        <taxon>Oxynema</taxon>
        <taxon>Oxynema aestuarii</taxon>
    </lineage>
</organism>
<dbReference type="Gene3D" id="3.30.200.20">
    <property type="entry name" value="Phosphorylase Kinase, domain 1"/>
    <property type="match status" value="1"/>
</dbReference>
<evidence type="ECO:0000256" key="3">
    <source>
        <dbReference type="ARBA" id="ARBA00022679"/>
    </source>
</evidence>
<dbReference type="InterPro" id="IPR008271">
    <property type="entry name" value="Ser/Thr_kinase_AS"/>
</dbReference>
<dbReference type="InterPro" id="IPR011990">
    <property type="entry name" value="TPR-like_helical_dom_sf"/>
</dbReference>
<keyword evidence="5 11" id="KW-0418">Kinase</keyword>
<dbReference type="InterPro" id="IPR019734">
    <property type="entry name" value="TPR_rpt"/>
</dbReference>
<sequence>MSYCINPHCSHRENPDGATHCQSCGTSLLVDDRYQILRPLRPPNPAAMTDVYEVKDWGTNQLNWGEIKVLKIFKFTHNPKLVRLFRREARVLMWLRHPGIPKVEPDGYFTVTLPRNKIVHGLVMEKIEGENLEQWLSENGAISTDRALDWLQQLTELLHVIHQHNLGHRDLKPSNLILRPNGELALVDFGTVAEFGADSQTRVGTSGYAAPEQLEGKATRQSDFFALGRTFVHLLSGLSPMEFPETDKGELQWRDRVADLERPLADAIDELMAPDWKARAQHTKIILQRLEQIRAQLKSSQERPGSGRSLLWKAALPWVGIAGVVGVGWRVLSPAVQLYWNHAIAPNISQQFNELTVTNFQDKNFEKALLFGQLALNFDRDNSYASYNLAMVYEEKEDYRRATEYYERAIADGEPRTQLRATNNLARLQIWRAGDTQGAIARLSDALERARHYEKIDPQTLSDLYKNLGWAYFQENRNREAERQLREAIALDDRNIAAYCLLAQTLERTPDDDRGGNAPPPLLPWKQCARDSDLVINPETRVWQMMARQRLDEPHAASRSLPTPSTSP</sequence>